<dbReference type="Pfam" id="PF07727">
    <property type="entry name" value="RVT_2"/>
    <property type="match status" value="1"/>
</dbReference>
<evidence type="ECO:0008006" key="16">
    <source>
        <dbReference type="Google" id="ProtNLM"/>
    </source>
</evidence>
<dbReference type="GO" id="GO:0003964">
    <property type="term" value="F:RNA-directed DNA polymerase activity"/>
    <property type="evidence" value="ECO:0007669"/>
    <property type="project" value="UniProtKB-KW"/>
</dbReference>
<dbReference type="Gene3D" id="3.30.420.10">
    <property type="entry name" value="Ribonuclease H-like superfamily/Ribonuclease H"/>
    <property type="match status" value="1"/>
</dbReference>
<keyword evidence="11" id="KW-0863">Zinc-finger</keyword>
<dbReference type="GO" id="GO:0004519">
    <property type="term" value="F:endonuclease activity"/>
    <property type="evidence" value="ECO:0007669"/>
    <property type="project" value="UniProtKB-KW"/>
</dbReference>
<dbReference type="SUPFAM" id="SSF53098">
    <property type="entry name" value="Ribonuclease H-like"/>
    <property type="match status" value="1"/>
</dbReference>
<evidence type="ECO:0000313" key="15">
    <source>
        <dbReference type="EMBL" id="GEU74127.1"/>
    </source>
</evidence>
<dbReference type="PROSITE" id="PS50158">
    <property type="entry name" value="ZF_CCHC"/>
    <property type="match status" value="1"/>
</dbReference>
<dbReference type="InterPro" id="IPR012337">
    <property type="entry name" value="RNaseH-like_sf"/>
</dbReference>
<accession>A0A6L2MLH8</accession>
<evidence type="ECO:0000256" key="2">
    <source>
        <dbReference type="ARBA" id="ARBA00022723"/>
    </source>
</evidence>
<keyword evidence="8" id="KW-0548">Nucleotidyltransferase</keyword>
<feature type="domain" description="CCHC-type" evidence="13">
    <location>
        <begin position="307"/>
        <end position="320"/>
    </location>
</feature>
<evidence type="ECO:0000256" key="3">
    <source>
        <dbReference type="ARBA" id="ARBA00022759"/>
    </source>
</evidence>
<evidence type="ECO:0000256" key="12">
    <source>
        <dbReference type="SAM" id="MobiDB-lite"/>
    </source>
</evidence>
<evidence type="ECO:0000256" key="1">
    <source>
        <dbReference type="ARBA" id="ARBA00022722"/>
    </source>
</evidence>
<feature type="region of interest" description="Disordered" evidence="12">
    <location>
        <begin position="1916"/>
        <end position="1999"/>
    </location>
</feature>
<gene>
    <name evidence="15" type="ORF">Tci_046105</name>
</gene>
<evidence type="ECO:0000259" key="14">
    <source>
        <dbReference type="PROSITE" id="PS50994"/>
    </source>
</evidence>
<evidence type="ECO:0000256" key="6">
    <source>
        <dbReference type="ARBA" id="ARBA00022908"/>
    </source>
</evidence>
<organism evidence="15">
    <name type="scientific">Tanacetum cinerariifolium</name>
    <name type="common">Dalmatian daisy</name>
    <name type="synonym">Chrysanthemum cinerariifolium</name>
    <dbReference type="NCBI Taxonomy" id="118510"/>
    <lineage>
        <taxon>Eukaryota</taxon>
        <taxon>Viridiplantae</taxon>
        <taxon>Streptophyta</taxon>
        <taxon>Embryophyta</taxon>
        <taxon>Tracheophyta</taxon>
        <taxon>Spermatophyta</taxon>
        <taxon>Magnoliopsida</taxon>
        <taxon>eudicotyledons</taxon>
        <taxon>Gunneridae</taxon>
        <taxon>Pentapetalae</taxon>
        <taxon>asterids</taxon>
        <taxon>campanulids</taxon>
        <taxon>Asterales</taxon>
        <taxon>Asteraceae</taxon>
        <taxon>Asteroideae</taxon>
        <taxon>Anthemideae</taxon>
        <taxon>Anthemidinae</taxon>
        <taxon>Tanacetum</taxon>
    </lineage>
</organism>
<dbReference type="InterPro" id="IPR001878">
    <property type="entry name" value="Znf_CCHC"/>
</dbReference>
<dbReference type="EMBL" id="BKCJ010006825">
    <property type="protein sequence ID" value="GEU74127.1"/>
    <property type="molecule type" value="Genomic_DNA"/>
</dbReference>
<comment type="caution">
    <text evidence="15">The sequence shown here is derived from an EMBL/GenBank/DDBJ whole genome shotgun (WGS) entry which is preliminary data.</text>
</comment>
<feature type="compositionally biased region" description="Acidic residues" evidence="12">
    <location>
        <begin position="1777"/>
        <end position="1796"/>
    </location>
</feature>
<feature type="region of interest" description="Disordered" evidence="12">
    <location>
        <begin position="1667"/>
        <end position="1689"/>
    </location>
</feature>
<dbReference type="InterPro" id="IPR039537">
    <property type="entry name" value="Retrotran_Ty1/copia-like"/>
</dbReference>
<keyword evidence="7" id="KW-0695">RNA-directed DNA polymerase</keyword>
<dbReference type="InterPro" id="IPR013103">
    <property type="entry name" value="RVT_2"/>
</dbReference>
<dbReference type="Gene3D" id="4.10.60.10">
    <property type="entry name" value="Zinc finger, CCHC-type"/>
    <property type="match status" value="1"/>
</dbReference>
<feature type="compositionally biased region" description="Polar residues" evidence="12">
    <location>
        <begin position="1061"/>
        <end position="1093"/>
    </location>
</feature>
<dbReference type="InterPro" id="IPR001584">
    <property type="entry name" value="Integrase_cat-core"/>
</dbReference>
<keyword evidence="2" id="KW-0479">Metal-binding</keyword>
<dbReference type="GO" id="GO:0016787">
    <property type="term" value="F:hydrolase activity"/>
    <property type="evidence" value="ECO:0007669"/>
    <property type="project" value="UniProtKB-KW"/>
</dbReference>
<evidence type="ECO:0000256" key="4">
    <source>
        <dbReference type="ARBA" id="ARBA00022801"/>
    </source>
</evidence>
<keyword evidence="4" id="KW-0378">Hydrolase</keyword>
<protein>
    <recommendedName>
        <fullName evidence="16">Retrovirus-related Pol polyprotein from transposon TNT 1-94</fullName>
    </recommendedName>
</protein>
<dbReference type="PROSITE" id="PS50994">
    <property type="entry name" value="INTEGRASE"/>
    <property type="match status" value="1"/>
</dbReference>
<evidence type="ECO:0000256" key="5">
    <source>
        <dbReference type="ARBA" id="ARBA00022842"/>
    </source>
</evidence>
<feature type="compositionally biased region" description="Low complexity" evidence="12">
    <location>
        <begin position="1956"/>
        <end position="1977"/>
    </location>
</feature>
<dbReference type="GO" id="GO:0003887">
    <property type="term" value="F:DNA-directed DNA polymerase activity"/>
    <property type="evidence" value="ECO:0007669"/>
    <property type="project" value="UniProtKB-KW"/>
</dbReference>
<evidence type="ECO:0000256" key="9">
    <source>
        <dbReference type="ARBA" id="ARBA00023172"/>
    </source>
</evidence>
<evidence type="ECO:0000256" key="11">
    <source>
        <dbReference type="PROSITE-ProRule" id="PRU00047"/>
    </source>
</evidence>
<dbReference type="GO" id="GO:0003676">
    <property type="term" value="F:nucleic acid binding"/>
    <property type="evidence" value="ECO:0007669"/>
    <property type="project" value="InterPro"/>
</dbReference>
<dbReference type="InterPro" id="IPR043502">
    <property type="entry name" value="DNA/RNA_pol_sf"/>
</dbReference>
<evidence type="ECO:0000256" key="10">
    <source>
        <dbReference type="ARBA" id="ARBA00023268"/>
    </source>
</evidence>
<keyword evidence="9" id="KW-0233">DNA recombination</keyword>
<feature type="region of interest" description="Disordered" evidence="12">
    <location>
        <begin position="1775"/>
        <end position="1838"/>
    </location>
</feature>
<feature type="region of interest" description="Disordered" evidence="12">
    <location>
        <begin position="1059"/>
        <end position="1095"/>
    </location>
</feature>
<evidence type="ECO:0000259" key="13">
    <source>
        <dbReference type="PROSITE" id="PS50158"/>
    </source>
</evidence>
<dbReference type="GO" id="GO:0015074">
    <property type="term" value="P:DNA integration"/>
    <property type="evidence" value="ECO:0007669"/>
    <property type="project" value="UniProtKB-KW"/>
</dbReference>
<keyword evidence="3" id="KW-0255">Endonuclease</keyword>
<feature type="domain" description="Integrase catalytic" evidence="14">
    <location>
        <begin position="881"/>
        <end position="983"/>
    </location>
</feature>
<keyword evidence="11" id="KW-0862">Zinc</keyword>
<dbReference type="PANTHER" id="PTHR42648">
    <property type="entry name" value="TRANSPOSASE, PUTATIVE-RELATED"/>
    <property type="match status" value="1"/>
</dbReference>
<dbReference type="PANTHER" id="PTHR42648:SF11">
    <property type="entry name" value="TRANSPOSON TY4-P GAG-POL POLYPROTEIN"/>
    <property type="match status" value="1"/>
</dbReference>
<keyword evidence="8" id="KW-0808">Transferase</keyword>
<dbReference type="Pfam" id="PF00098">
    <property type="entry name" value="zf-CCHC"/>
    <property type="match status" value="1"/>
</dbReference>
<keyword evidence="5" id="KW-0460">Magnesium</keyword>
<dbReference type="Pfam" id="PF25597">
    <property type="entry name" value="SH3_retrovirus"/>
    <property type="match status" value="1"/>
</dbReference>
<reference evidence="15" key="1">
    <citation type="journal article" date="2019" name="Sci. Rep.">
        <title>Draft genome of Tanacetum cinerariifolium, the natural source of mosquito coil.</title>
        <authorList>
            <person name="Yamashiro T."/>
            <person name="Shiraishi A."/>
            <person name="Satake H."/>
            <person name="Nakayama K."/>
        </authorList>
    </citation>
    <scope>NUCLEOTIDE SEQUENCE</scope>
</reference>
<evidence type="ECO:0000256" key="8">
    <source>
        <dbReference type="ARBA" id="ARBA00022932"/>
    </source>
</evidence>
<keyword evidence="8" id="KW-0239">DNA-directed DNA polymerase</keyword>
<dbReference type="GO" id="GO:0006310">
    <property type="term" value="P:DNA recombination"/>
    <property type="evidence" value="ECO:0007669"/>
    <property type="project" value="UniProtKB-KW"/>
</dbReference>
<evidence type="ECO:0000256" key="7">
    <source>
        <dbReference type="ARBA" id="ARBA00022918"/>
    </source>
</evidence>
<keyword evidence="1" id="KW-0540">Nuclease</keyword>
<dbReference type="GO" id="GO:0008270">
    <property type="term" value="F:zinc ion binding"/>
    <property type="evidence" value="ECO:0007669"/>
    <property type="project" value="UniProtKB-KW"/>
</dbReference>
<sequence>MTSLADKAILSGADNRPPMLEKNMYDSWKSRMELYMLNRQHGQMILESVENEAIQADINVKATNIILQGLPLEVYALVSTHKVAKELWERIQMPMQGTSLTKQERECKLYDEFDKFAYRKGESLQWSKFVIDVKLVRDLHTTNVDQLHAYLGQHEYHANEYASQEPSSTNLLILYPPNNIQSSVNDKVYMASSLIPQIKYAPTVHQQTEFSSPETRLVVLVFQKGDDPIDAINHMMSFLTAVVTSRYPATNNQLRTLSNPRQQATINNGRVTIQPIQRRHSSMTAGSSRPYTSGSNGALGKQRIIVCYNCKGEGHMSKQCIKPKRKRDTEWFKEKVLLVQAQANGQVLQEEELEFLADPRTEETSNNQYVVTNNAAYQADDLDAYDFDCDEHDSTKIALMANLSHFGSDNLVEVNNQDNMTNNLIHQDVHAPSTSKQSTILNQPDTEITKDTLLLAGESHSKMLKKQNDPQMTEKKVNSACLNVNICEPCVTIESELSMDFIKKECYDTNNLFSKESAPTFVEFFEINELKAQSQAKDTVILKLKDRLQSLNGDVNEKKIDVAPLAPKLRKNRIAHTDYIRHTQEEAATLREIVESERLLNPFNTFLDYAYTKAISSVTNSLSNVNSDLKCATCNGCLFSDNHDLCVVAYIDSLNASINSKSVKKPVKRKFWQPTRKMFTTVGHIWKPTGRTFTLVGKVCPLTRIATTSIMPPKEPIPIFCDSDMEVAFCQHTCFIRNLDGVDLLTGSRGNNLYTLSLQDMMASSPICLMSKASKTKSWLWHRWLSHLNFGAINHLARQGLVRGLSKLKFEKDHLCSACAMGKSTKKTHKPKSEDTNREKLYLLHMDLCGPMRVESVNGKKYILVIVDDYSRFTWVLARRIRTDNETEFVNQTLHDYCEEAGISHETSVARSPQQNGVVERHNRTRIEAARTIENLGKLQPKVDIRIFIGYAPIKKAFRIYNRRSRRIVETIHVDFDELTTMASKHISSGPALNDMTPATISSGLVQKSSPSTSYVPPSRNDWDLLFQPMFDELLNPSQSVDRQAAEVIALIVNVIPPVHTDSTGSPSSTTVDQDAPSSSKSHTTTEIQSSVIPQDVEVDNLDMEVAHMRNDPLIGVHIPEATSTQPSSTVSPQSIMQPGHLIPHHNNKWTKDHPLQNIIGQLSRPVSIWLQLHEQALFCYYDAFLTSVEPKTYKEALTQSCWIEAKQEELNEFERLENKACLVSRGYCQEVEIDFEESFTPVARLEAIRIFLAYAAHKNMLVYQMDVKTAFLNGNLREEVYVSQPDGFVDQDNPNHVYKLKKALYGLKQAPRAWYDMLSLFLLSQDFFKGLVDLTLFIRMNGNDLLMMSMMGKISFFLGLKILQSLRGIFINQSKYALESFKKYGFESCDLVDTLMVEKSKLDEDKEGKSVDPSHYCGMIGTLLYLTTSRPDLQFAFCMCAQYQARPTEKHLHAVKRIFRYLCGTVNQSLWYSKDSSVALTAFADADHAGCQDTRRKYQLADLFTKALGRDRIEFLINKLGMRSFTPETFQKLMDEVDETMDTTIDQQVDMDEALVPRQSFDEPPFEEEILAFIQFLGHSVAIRTLTDVNINKLYLPWRSFAAIINKCLTGKSSGYDSLRLSQAQILWGLYHKRNFGALLPIELTNDEIRNSKAYKENYAVATGEAAPKPKSSVRRARSSSDTSITPPTVAASLRLTASRKGKQTAKASKAKSLSALFEMEEQVLYQGFSMYPLMNLRNNSPGILSKTNVMMMKVKTVMMIKRMREIMEVVRDVEKDDAEESGDDDKEEGGSDEQESYKETKDEESFDPIPQTPKDSKDKGDDEEDQGLNVGGEGHVEDELYRDVNINQGCRSSYVVATNLSEMELKNILIEKMEGNKSIQHSDEQRNLYKALVDDYETDKILLDTYRETDTLKRRRDENEDKDEEPFAGPDRGSKRRREGKEPESASASTEIATRSVGRSTQGSRSQQASASESALAKEPVQTTTQMDEPSHLKFDTGQQYPHNLLQPLPLIPDNRGRRVIPFEHFINNDLKYLHGGSSSHKYTTSVTKTKAADYRHIKWIEDLVPRTMWIHEPIDYDKHALWGVSHWGRKRQQFYGFAVNQESARDVYSKRRIIVVMELKIVEWLRIHDIKDMLLLLVQGKLTNLTIEERFSFNVSLRIISRSIVIERRVEDLQLGVESYQKKLNLTQPDTYRSDLKRKEAYTAYFNLQGFIYQNKDKKNRLMRIDKLHKFCDGTLTDLCTALDDCLKGIRM</sequence>
<dbReference type="InterPro" id="IPR057670">
    <property type="entry name" value="SH3_retrovirus"/>
</dbReference>
<dbReference type="SUPFAM" id="SSF56672">
    <property type="entry name" value="DNA/RNA polymerases"/>
    <property type="match status" value="1"/>
</dbReference>
<dbReference type="InterPro" id="IPR025724">
    <property type="entry name" value="GAG-pre-integrase_dom"/>
</dbReference>
<dbReference type="Pfam" id="PF13976">
    <property type="entry name" value="gag_pre-integrs"/>
    <property type="match status" value="1"/>
</dbReference>
<name>A0A6L2MLH8_TANCI</name>
<keyword evidence="10" id="KW-0511">Multifunctional enzyme</keyword>
<dbReference type="InterPro" id="IPR036397">
    <property type="entry name" value="RNaseH_sf"/>
</dbReference>
<keyword evidence="6" id="KW-0229">DNA integration</keyword>
<proteinExistence type="predicted"/>
<dbReference type="SMART" id="SM00343">
    <property type="entry name" value="ZnF_C2HC"/>
    <property type="match status" value="1"/>
</dbReference>